<accession>A0ABT4CJM2</accession>
<dbReference type="InterPro" id="IPR001375">
    <property type="entry name" value="Peptidase_S9_cat"/>
</dbReference>
<keyword evidence="1" id="KW-0812">Transmembrane</keyword>
<dbReference type="Pfam" id="PF00326">
    <property type="entry name" value="Peptidase_S9"/>
    <property type="match status" value="1"/>
</dbReference>
<evidence type="ECO:0000313" key="3">
    <source>
        <dbReference type="EMBL" id="MCY6369247.1"/>
    </source>
</evidence>
<keyword evidence="1" id="KW-0472">Membrane</keyword>
<proteinExistence type="predicted"/>
<reference evidence="3" key="1">
    <citation type="submission" date="2022-12" db="EMBL/GenBank/DDBJ databases">
        <authorList>
            <person name="Wang J."/>
        </authorList>
    </citation>
    <scope>NUCLEOTIDE SEQUENCE</scope>
    <source>
        <strain evidence="3">HY-42-06</strain>
    </source>
</reference>
<dbReference type="InterPro" id="IPR029058">
    <property type="entry name" value="AB_hydrolase_fold"/>
</dbReference>
<protein>
    <submittedName>
        <fullName evidence="3">Alpha/beta hydrolase</fullName>
    </submittedName>
</protein>
<feature type="domain" description="Peptidase S9 prolyl oligopeptidase catalytic" evidence="2">
    <location>
        <begin position="118"/>
        <end position="315"/>
    </location>
</feature>
<dbReference type="Gene3D" id="3.40.50.1820">
    <property type="entry name" value="alpha/beta hydrolase"/>
    <property type="match status" value="1"/>
</dbReference>
<organism evidence="3 4">
    <name type="scientific">Clostridium ganghwense</name>
    <dbReference type="NCBI Taxonomy" id="312089"/>
    <lineage>
        <taxon>Bacteria</taxon>
        <taxon>Bacillati</taxon>
        <taxon>Bacillota</taxon>
        <taxon>Clostridia</taxon>
        <taxon>Eubacteriales</taxon>
        <taxon>Clostridiaceae</taxon>
        <taxon>Clostridium</taxon>
    </lineage>
</organism>
<gene>
    <name evidence="3" type="ORF">OXH55_01135</name>
</gene>
<dbReference type="RefSeq" id="WP_268047564.1">
    <property type="nucleotide sequence ID" value="NZ_JAPQES010000001.1"/>
</dbReference>
<dbReference type="SUPFAM" id="SSF53474">
    <property type="entry name" value="alpha/beta-Hydrolases"/>
    <property type="match status" value="1"/>
</dbReference>
<feature type="transmembrane region" description="Helical" evidence="1">
    <location>
        <begin position="18"/>
        <end position="41"/>
    </location>
</feature>
<keyword evidence="3" id="KW-0378">Hydrolase</keyword>
<evidence type="ECO:0000256" key="1">
    <source>
        <dbReference type="SAM" id="Phobius"/>
    </source>
</evidence>
<comment type="caution">
    <text evidence="3">The sequence shown here is derived from an EMBL/GenBank/DDBJ whole genome shotgun (WGS) entry which is preliminary data.</text>
</comment>
<dbReference type="PANTHER" id="PTHR43358:SF4">
    <property type="entry name" value="ALPHA_BETA HYDROLASE FOLD-1 DOMAIN-CONTAINING PROTEIN"/>
    <property type="match status" value="1"/>
</dbReference>
<keyword evidence="1" id="KW-1133">Transmembrane helix</keyword>
<keyword evidence="4" id="KW-1185">Reference proteome</keyword>
<evidence type="ECO:0000313" key="4">
    <source>
        <dbReference type="Proteomes" id="UP001079657"/>
    </source>
</evidence>
<evidence type="ECO:0000259" key="2">
    <source>
        <dbReference type="Pfam" id="PF00326"/>
    </source>
</evidence>
<dbReference type="InterPro" id="IPR052920">
    <property type="entry name" value="DNA-binding_regulatory"/>
</dbReference>
<dbReference type="Proteomes" id="UP001079657">
    <property type="component" value="Unassembled WGS sequence"/>
</dbReference>
<dbReference type="PANTHER" id="PTHR43358">
    <property type="entry name" value="ALPHA/BETA-HYDROLASE"/>
    <property type="match status" value="1"/>
</dbReference>
<dbReference type="GO" id="GO:0016787">
    <property type="term" value="F:hydrolase activity"/>
    <property type="evidence" value="ECO:0007669"/>
    <property type="project" value="UniProtKB-KW"/>
</dbReference>
<sequence>MNTAKNINKPKAFPKKTVILFVSFFLIISLIIVSISIYVGWNLTRPKRDAINDSPSNYGLIYEDISFHSLYDNISLKGWWIPSQKSKNINQTNETVIFSHGYGDNRSLRDISVLNLAQKLVQAGYNVLVFDFRASGKSEGSISSIGQFEKYDVLSAIKFAKSQKHSNNIHLIGWSMGAVSSILAGTESEDVKTIIADSPFANLRNYLKDNLPHWSHLPSFPFTNIILSTIPIMEGVDVDSVRPIDAVANLKNKRLLLIHSKNDKAIPYHNSELIYKAVPNKKLVDIWITKKAGHIRSYLTNKNEYEKKILSFLKNN</sequence>
<name>A0ABT4CJM2_9CLOT</name>
<dbReference type="EMBL" id="JAPQES010000001">
    <property type="protein sequence ID" value="MCY6369247.1"/>
    <property type="molecule type" value="Genomic_DNA"/>
</dbReference>